<evidence type="ECO:0000313" key="1">
    <source>
        <dbReference type="EMBL" id="KAI3682406.1"/>
    </source>
</evidence>
<keyword evidence="2" id="KW-1185">Reference proteome</keyword>
<dbReference type="Proteomes" id="UP001056120">
    <property type="component" value="Linkage Group LG28"/>
</dbReference>
<comment type="caution">
    <text evidence="1">The sequence shown here is derived from an EMBL/GenBank/DDBJ whole genome shotgun (WGS) entry which is preliminary data.</text>
</comment>
<sequence>MLQNPTFCVQLEVMAGNVGVNGSEEFVYRISSADEWSELQTSKSTFGQQLDKDSGFIHLSKLNQVNSTLQRFYSNTTDDLFLLQIDSQKLGDGLIYENVDGSNVFPHFYGPSKSFVPLTLDTVVKAEKIILSNGQFICSMLD</sequence>
<organism evidence="1 2">
    <name type="scientific">Smallanthus sonchifolius</name>
    <dbReference type="NCBI Taxonomy" id="185202"/>
    <lineage>
        <taxon>Eukaryota</taxon>
        <taxon>Viridiplantae</taxon>
        <taxon>Streptophyta</taxon>
        <taxon>Embryophyta</taxon>
        <taxon>Tracheophyta</taxon>
        <taxon>Spermatophyta</taxon>
        <taxon>Magnoliopsida</taxon>
        <taxon>eudicotyledons</taxon>
        <taxon>Gunneridae</taxon>
        <taxon>Pentapetalae</taxon>
        <taxon>asterids</taxon>
        <taxon>campanulids</taxon>
        <taxon>Asterales</taxon>
        <taxon>Asteraceae</taxon>
        <taxon>Asteroideae</taxon>
        <taxon>Heliantheae alliance</taxon>
        <taxon>Millerieae</taxon>
        <taxon>Smallanthus</taxon>
    </lineage>
</organism>
<reference evidence="2" key="1">
    <citation type="journal article" date="2022" name="Mol. Ecol. Resour.">
        <title>The genomes of chicory, endive, great burdock and yacon provide insights into Asteraceae palaeo-polyploidization history and plant inulin production.</title>
        <authorList>
            <person name="Fan W."/>
            <person name="Wang S."/>
            <person name="Wang H."/>
            <person name="Wang A."/>
            <person name="Jiang F."/>
            <person name="Liu H."/>
            <person name="Zhao H."/>
            <person name="Xu D."/>
            <person name="Zhang Y."/>
        </authorList>
    </citation>
    <scope>NUCLEOTIDE SEQUENCE [LARGE SCALE GENOMIC DNA]</scope>
    <source>
        <strain evidence="2">cv. Yunnan</strain>
    </source>
</reference>
<gene>
    <name evidence="1" type="ORF">L1987_82370</name>
</gene>
<protein>
    <submittedName>
        <fullName evidence="1">Uncharacterized protein</fullName>
    </submittedName>
</protein>
<name>A0ACB8YB14_9ASTR</name>
<reference evidence="1 2" key="2">
    <citation type="journal article" date="2022" name="Mol. Ecol. Resour.">
        <title>The genomes of chicory, endive, great burdock and yacon provide insights into Asteraceae paleo-polyploidization history and plant inulin production.</title>
        <authorList>
            <person name="Fan W."/>
            <person name="Wang S."/>
            <person name="Wang H."/>
            <person name="Wang A."/>
            <person name="Jiang F."/>
            <person name="Liu H."/>
            <person name="Zhao H."/>
            <person name="Xu D."/>
            <person name="Zhang Y."/>
        </authorList>
    </citation>
    <scope>NUCLEOTIDE SEQUENCE [LARGE SCALE GENOMIC DNA]</scope>
    <source>
        <strain evidence="2">cv. Yunnan</strain>
        <tissue evidence="1">Leaves</tissue>
    </source>
</reference>
<dbReference type="EMBL" id="CM042045">
    <property type="protein sequence ID" value="KAI3682406.1"/>
    <property type="molecule type" value="Genomic_DNA"/>
</dbReference>
<accession>A0ACB8YB14</accession>
<proteinExistence type="predicted"/>
<evidence type="ECO:0000313" key="2">
    <source>
        <dbReference type="Proteomes" id="UP001056120"/>
    </source>
</evidence>